<evidence type="ECO:0000313" key="2">
    <source>
        <dbReference type="Proteomes" id="UP000242367"/>
    </source>
</evidence>
<comment type="caution">
    <text evidence="1">The sequence shown here is derived from an EMBL/GenBank/DDBJ whole genome shotgun (WGS) entry which is preliminary data.</text>
</comment>
<keyword evidence="2" id="KW-1185">Reference proteome</keyword>
<reference evidence="1 2" key="1">
    <citation type="journal article" date="2017" name="Chemistry">
        <title>Isolation, Biosynthesis and Chemical Modifications of Rubterolones A-F: Rare Tropolone Alkaloids from Actinomadura sp. 5-2.</title>
        <authorList>
            <person name="Guo H."/>
            <person name="Benndorf R."/>
            <person name="Leichnitz D."/>
            <person name="Klassen J.L."/>
            <person name="Vollmers J."/>
            <person name="Gorls H."/>
            <person name="Steinacker M."/>
            <person name="Weigel C."/>
            <person name="Dahse H.M."/>
            <person name="Kaster A.K."/>
            <person name="de Beer Z.W."/>
            <person name="Poulsen M."/>
            <person name="Beemelmanns C."/>
        </authorList>
    </citation>
    <scope>NUCLEOTIDE SEQUENCE [LARGE SCALE GENOMIC DNA]</scope>
    <source>
        <strain evidence="1 2">5-2</strain>
    </source>
</reference>
<dbReference type="AlphaFoldDB" id="A0A2P4UIG1"/>
<organism evidence="1 2">
    <name type="scientific">Actinomadura rubteroloni</name>
    <dbReference type="NCBI Taxonomy" id="1926885"/>
    <lineage>
        <taxon>Bacteria</taxon>
        <taxon>Bacillati</taxon>
        <taxon>Actinomycetota</taxon>
        <taxon>Actinomycetes</taxon>
        <taxon>Streptosporangiales</taxon>
        <taxon>Thermomonosporaceae</taxon>
        <taxon>Actinomadura</taxon>
    </lineage>
</organism>
<sequence>MLFRRRRTKRTPSLRETRARMRTDKAETDLLATEARIHAEAALIRRGLRPRR</sequence>
<protein>
    <submittedName>
        <fullName evidence="1">Uncharacterized protein</fullName>
    </submittedName>
</protein>
<dbReference type="Proteomes" id="UP000242367">
    <property type="component" value="Unassembled WGS sequence"/>
</dbReference>
<accession>A0A2P4UIG1</accession>
<evidence type="ECO:0000313" key="1">
    <source>
        <dbReference type="EMBL" id="POM24840.1"/>
    </source>
</evidence>
<name>A0A2P4UIG1_9ACTN</name>
<dbReference type="EMBL" id="MTBP01000002">
    <property type="protein sequence ID" value="POM24840.1"/>
    <property type="molecule type" value="Genomic_DNA"/>
</dbReference>
<gene>
    <name evidence="1" type="ORF">BTM25_34780</name>
</gene>
<proteinExistence type="predicted"/>